<evidence type="ECO:0000313" key="7">
    <source>
        <dbReference type="EMBL" id="MET4635301.1"/>
    </source>
</evidence>
<dbReference type="GO" id="GO:0004067">
    <property type="term" value="F:asparaginase activity"/>
    <property type="evidence" value="ECO:0007669"/>
    <property type="project" value="UniProtKB-EC"/>
</dbReference>
<dbReference type="SFLD" id="SFLDS00057">
    <property type="entry name" value="Glutaminase/Asparaginase"/>
    <property type="match status" value="1"/>
</dbReference>
<dbReference type="PIRSF" id="PIRSF500176">
    <property type="entry name" value="L_ASNase"/>
    <property type="match status" value="1"/>
</dbReference>
<dbReference type="InterPro" id="IPR027475">
    <property type="entry name" value="Asparaginase/glutaminase_AS2"/>
</dbReference>
<dbReference type="InterPro" id="IPR027473">
    <property type="entry name" value="L-asparaginase_C"/>
</dbReference>
<dbReference type="InterPro" id="IPR027474">
    <property type="entry name" value="L-asparaginase_N"/>
</dbReference>
<dbReference type="EC" id="3.5.1.1" evidence="7"/>
<dbReference type="Gene3D" id="3.40.50.1170">
    <property type="entry name" value="L-asparaginase, N-terminal domain"/>
    <property type="match status" value="1"/>
</dbReference>
<dbReference type="PRINTS" id="PR00139">
    <property type="entry name" value="ASNGLNASE"/>
</dbReference>
<gene>
    <name evidence="7" type="ORF">ABIE08_003247</name>
</gene>
<dbReference type="PROSITE" id="PS00917">
    <property type="entry name" value="ASN_GLN_ASE_2"/>
    <property type="match status" value="1"/>
</dbReference>
<feature type="domain" description="L-asparaginase N-terminal" evidence="5">
    <location>
        <begin position="4"/>
        <end position="193"/>
    </location>
</feature>
<proteinExistence type="inferred from homology"/>
<evidence type="ECO:0000256" key="1">
    <source>
        <dbReference type="ARBA" id="ARBA00010518"/>
    </source>
</evidence>
<dbReference type="PANTHER" id="PTHR11707:SF28">
    <property type="entry name" value="60 KDA LYSOPHOSPHOLIPASE"/>
    <property type="match status" value="1"/>
</dbReference>
<sequence length="326" mass="34365">MSQISLITTGGTIASRLAADGRDVVASVSGADLRETLQDTLEGIGLTIDEFCNVGSYAIDLPLAFDLAKRIAEHLADPTCDGVVVTHGTDTMEESAWMADLLVASDKPVVFTGAQRSADEPDTDGPRNIAAAIRIAASPAARGLGVVIAFEQDFHAARDVTKTHTSRVDTFRSGEHGKLGEVDGERVLVQRKPLLRKAYSAERVETDVELIKMVMGASDRAIRFAASSGAKAIVLEGFGRGNATPAVTRAVEELAETGIPVIVTSRCPEGRVKPIYGNGGGKDLERAGVIFAGDLTGIKARILASVLLGLGLDREEIRAEFELLGG</sequence>
<dbReference type="PIRSF" id="PIRSF001220">
    <property type="entry name" value="L-ASNase_gatD"/>
    <property type="match status" value="1"/>
</dbReference>
<dbReference type="Gene3D" id="3.40.50.40">
    <property type="match status" value="1"/>
</dbReference>
<protein>
    <submittedName>
        <fullName evidence="7">L-asparaginase</fullName>
        <ecNumber evidence="7">3.5.1.1</ecNumber>
    </submittedName>
</protein>
<dbReference type="RefSeq" id="WP_354552567.1">
    <property type="nucleotide sequence ID" value="NZ_JBEPSM010000002.1"/>
</dbReference>
<dbReference type="InterPro" id="IPR004550">
    <property type="entry name" value="AsnASE_II"/>
</dbReference>
<evidence type="ECO:0000259" key="6">
    <source>
        <dbReference type="Pfam" id="PF17763"/>
    </source>
</evidence>
<dbReference type="PANTHER" id="PTHR11707">
    <property type="entry name" value="L-ASPARAGINASE"/>
    <property type="match status" value="1"/>
</dbReference>
<dbReference type="PROSITE" id="PS51732">
    <property type="entry name" value="ASN_GLN_ASE_3"/>
    <property type="match status" value="1"/>
</dbReference>
<dbReference type="PROSITE" id="PS00144">
    <property type="entry name" value="ASN_GLN_ASE_1"/>
    <property type="match status" value="1"/>
</dbReference>
<dbReference type="InterPro" id="IPR040919">
    <property type="entry name" value="Asparaginase_C"/>
</dbReference>
<dbReference type="InterPro" id="IPR020827">
    <property type="entry name" value="Asparaginase/glutaminase_AS1"/>
</dbReference>
<dbReference type="Pfam" id="PF00710">
    <property type="entry name" value="Asparaginase"/>
    <property type="match status" value="1"/>
</dbReference>
<dbReference type="EMBL" id="JBEPSM010000002">
    <property type="protein sequence ID" value="MET4635301.1"/>
    <property type="molecule type" value="Genomic_DNA"/>
</dbReference>
<feature type="active site" evidence="3">
    <location>
        <position position="12"/>
    </location>
</feature>
<dbReference type="SUPFAM" id="SSF53774">
    <property type="entry name" value="Glutaminase/Asparaginase"/>
    <property type="match status" value="1"/>
</dbReference>
<reference evidence="7 8" key="1">
    <citation type="submission" date="2024-06" db="EMBL/GenBank/DDBJ databases">
        <title>Sorghum-associated microbial communities from plants grown in Nebraska, USA.</title>
        <authorList>
            <person name="Schachtman D."/>
        </authorList>
    </citation>
    <scope>NUCLEOTIDE SEQUENCE [LARGE SCALE GENOMIC DNA]</scope>
    <source>
        <strain evidence="7 8">3207</strain>
    </source>
</reference>
<dbReference type="CDD" id="cd08964">
    <property type="entry name" value="L-asparaginase_II"/>
    <property type="match status" value="1"/>
</dbReference>
<name>A0ABV2R210_9HYPH</name>
<keyword evidence="2 7" id="KW-0378">Hydrolase</keyword>
<comment type="caution">
    <text evidence="7">The sequence shown here is derived from an EMBL/GenBank/DDBJ whole genome shotgun (WGS) entry which is preliminary data.</text>
</comment>
<evidence type="ECO:0000313" key="8">
    <source>
        <dbReference type="Proteomes" id="UP001549321"/>
    </source>
</evidence>
<evidence type="ECO:0000256" key="2">
    <source>
        <dbReference type="ARBA" id="ARBA00022801"/>
    </source>
</evidence>
<comment type="similarity">
    <text evidence="1">Belongs to the asparaginase 1 family.</text>
</comment>
<feature type="domain" description="Asparaginase/glutaminase C-terminal" evidence="6">
    <location>
        <begin position="207"/>
        <end position="321"/>
    </location>
</feature>
<evidence type="ECO:0000259" key="5">
    <source>
        <dbReference type="Pfam" id="PF00710"/>
    </source>
</evidence>
<keyword evidence="8" id="KW-1185">Reference proteome</keyword>
<evidence type="ECO:0000256" key="4">
    <source>
        <dbReference type="PROSITE-ProRule" id="PRU10100"/>
    </source>
</evidence>
<organism evidence="7 8">
    <name type="scientific">Kaistia defluvii</name>
    <dbReference type="NCBI Taxonomy" id="410841"/>
    <lineage>
        <taxon>Bacteria</taxon>
        <taxon>Pseudomonadati</taxon>
        <taxon>Pseudomonadota</taxon>
        <taxon>Alphaproteobacteria</taxon>
        <taxon>Hyphomicrobiales</taxon>
        <taxon>Kaistiaceae</taxon>
        <taxon>Kaistia</taxon>
    </lineage>
</organism>
<dbReference type="InterPro" id="IPR006034">
    <property type="entry name" value="Asparaginase/glutaminase-like"/>
</dbReference>
<evidence type="ECO:0000256" key="3">
    <source>
        <dbReference type="PROSITE-ProRule" id="PRU10099"/>
    </source>
</evidence>
<accession>A0ABV2R210</accession>
<dbReference type="InterPro" id="IPR037152">
    <property type="entry name" value="L-asparaginase_N_sf"/>
</dbReference>
<dbReference type="InterPro" id="IPR036152">
    <property type="entry name" value="Asp/glu_Ase-like_sf"/>
</dbReference>
<dbReference type="Pfam" id="PF17763">
    <property type="entry name" value="Asparaginase_C"/>
    <property type="match status" value="1"/>
</dbReference>
<dbReference type="Proteomes" id="UP001549321">
    <property type="component" value="Unassembled WGS sequence"/>
</dbReference>
<dbReference type="SMART" id="SM00870">
    <property type="entry name" value="Asparaginase"/>
    <property type="match status" value="1"/>
</dbReference>
<feature type="active site" evidence="4">
    <location>
        <position position="89"/>
    </location>
</feature>